<dbReference type="AlphaFoldDB" id="A0A9X2R9A9"/>
<protein>
    <submittedName>
        <fullName evidence="1">Uncharacterized protein</fullName>
    </submittedName>
</protein>
<reference evidence="1" key="1">
    <citation type="submission" date="2022-08" db="EMBL/GenBank/DDBJ databases">
        <title>Genomic Encyclopedia of Type Strains, Phase V (KMG-V): Genome sequencing to study the core and pangenomes of soil and plant-associated prokaryotes.</title>
        <authorList>
            <person name="Whitman W."/>
        </authorList>
    </citation>
    <scope>NUCLEOTIDE SEQUENCE</scope>
    <source>
        <strain evidence="1">SP2016B</strain>
    </source>
</reference>
<dbReference type="Proteomes" id="UP001155034">
    <property type="component" value="Unassembled WGS sequence"/>
</dbReference>
<evidence type="ECO:0000313" key="1">
    <source>
        <dbReference type="EMBL" id="MCS3863471.1"/>
    </source>
</evidence>
<comment type="caution">
    <text evidence="1">The sequence shown here is derived from an EMBL/GenBank/DDBJ whole genome shotgun (WGS) entry which is preliminary data.</text>
</comment>
<name>A0A9X2R9A9_9BACT</name>
<proteinExistence type="predicted"/>
<organism evidence="1 2">
    <name type="scientific">Salinibacter ruber</name>
    <dbReference type="NCBI Taxonomy" id="146919"/>
    <lineage>
        <taxon>Bacteria</taxon>
        <taxon>Pseudomonadati</taxon>
        <taxon>Rhodothermota</taxon>
        <taxon>Rhodothermia</taxon>
        <taxon>Rhodothermales</taxon>
        <taxon>Salinibacteraceae</taxon>
        <taxon>Salinibacter</taxon>
    </lineage>
</organism>
<accession>A0A9X2R9A9</accession>
<gene>
    <name evidence="1" type="ORF">GGP82_000002</name>
</gene>
<evidence type="ECO:0000313" key="2">
    <source>
        <dbReference type="Proteomes" id="UP001155034"/>
    </source>
</evidence>
<dbReference type="EMBL" id="JANTYZ010000001">
    <property type="protein sequence ID" value="MCS3863471.1"/>
    <property type="molecule type" value="Genomic_DNA"/>
</dbReference>
<sequence length="51" mass="5558">MAVRVVPTAFVKDLPPLHWIFPAYAKKGRPLGSSQFGLRGGHFEPVPDGIV</sequence>